<proteinExistence type="predicted"/>
<accession>A0AAD5THE3</accession>
<organism evidence="2 3">
    <name type="scientific">Geranomyces variabilis</name>
    <dbReference type="NCBI Taxonomy" id="109894"/>
    <lineage>
        <taxon>Eukaryota</taxon>
        <taxon>Fungi</taxon>
        <taxon>Fungi incertae sedis</taxon>
        <taxon>Chytridiomycota</taxon>
        <taxon>Chytridiomycota incertae sedis</taxon>
        <taxon>Chytridiomycetes</taxon>
        <taxon>Spizellomycetales</taxon>
        <taxon>Powellomycetaceae</taxon>
        <taxon>Geranomyces</taxon>
    </lineage>
</organism>
<dbReference type="EMBL" id="JADGJQ010000045">
    <property type="protein sequence ID" value="KAJ3176053.1"/>
    <property type="molecule type" value="Genomic_DNA"/>
</dbReference>
<sequence length="92" mass="10098">MDSTTQPMPSLEERRCRNQAALIGASSALFAFAFTVFRKRPGSSSLQLRKPGPMTMVATLTTAGGYGVYRWSFERCRARAIAKPPGQKVVTE</sequence>
<reference evidence="2" key="1">
    <citation type="submission" date="2020-05" db="EMBL/GenBank/DDBJ databases">
        <title>Phylogenomic resolution of chytrid fungi.</title>
        <authorList>
            <person name="Stajich J.E."/>
            <person name="Amses K."/>
            <person name="Simmons R."/>
            <person name="Seto K."/>
            <person name="Myers J."/>
            <person name="Bonds A."/>
            <person name="Quandt C.A."/>
            <person name="Barry K."/>
            <person name="Liu P."/>
            <person name="Grigoriev I."/>
            <person name="Longcore J.E."/>
            <person name="James T.Y."/>
        </authorList>
    </citation>
    <scope>NUCLEOTIDE SEQUENCE</scope>
    <source>
        <strain evidence="2">JEL0379</strain>
    </source>
</reference>
<name>A0AAD5THE3_9FUNG</name>
<keyword evidence="1" id="KW-1133">Transmembrane helix</keyword>
<comment type="caution">
    <text evidence="2">The sequence shown here is derived from an EMBL/GenBank/DDBJ whole genome shotgun (WGS) entry which is preliminary data.</text>
</comment>
<dbReference type="Proteomes" id="UP001212152">
    <property type="component" value="Unassembled WGS sequence"/>
</dbReference>
<dbReference type="AlphaFoldDB" id="A0AAD5THE3"/>
<evidence type="ECO:0000313" key="2">
    <source>
        <dbReference type="EMBL" id="KAJ3176053.1"/>
    </source>
</evidence>
<gene>
    <name evidence="2" type="ORF">HDU87_005570</name>
</gene>
<evidence type="ECO:0000256" key="1">
    <source>
        <dbReference type="SAM" id="Phobius"/>
    </source>
</evidence>
<keyword evidence="1" id="KW-0472">Membrane</keyword>
<feature type="transmembrane region" description="Helical" evidence="1">
    <location>
        <begin position="20"/>
        <end position="37"/>
    </location>
</feature>
<protein>
    <submittedName>
        <fullName evidence="2">Uncharacterized protein</fullName>
    </submittedName>
</protein>
<evidence type="ECO:0000313" key="3">
    <source>
        <dbReference type="Proteomes" id="UP001212152"/>
    </source>
</evidence>
<keyword evidence="1" id="KW-0812">Transmembrane</keyword>
<keyword evidence="3" id="KW-1185">Reference proteome</keyword>